<dbReference type="Proteomes" id="UP000295517">
    <property type="component" value="Chromosome"/>
</dbReference>
<reference evidence="3 5" key="2">
    <citation type="submission" date="2019-03" db="EMBL/GenBank/DDBJ databases">
        <title>Diverse conjugative elements silence natural transformation in Legionella species.</title>
        <authorList>
            <person name="Durieux I."/>
            <person name="Ginevra C."/>
            <person name="Attaiech L."/>
            <person name="Picq K."/>
            <person name="Juan P.A."/>
            <person name="Jarraud S."/>
            <person name="Charpentier X."/>
        </authorList>
    </citation>
    <scope>NUCLEOTIDE SEQUENCE [LARGE SCALE GENOMIC DNA]</scope>
    <source>
        <strain evidence="3 5">HL-0427-4011</strain>
    </source>
</reference>
<protein>
    <submittedName>
        <fullName evidence="2">Putative signal peptide protein</fullName>
    </submittedName>
</protein>
<keyword evidence="1" id="KW-0732">Signal</keyword>
<keyword evidence="4" id="KW-1185">Reference proteome</keyword>
<dbReference type="Proteomes" id="UP000054761">
    <property type="component" value="Unassembled WGS sequence"/>
</dbReference>
<dbReference type="EMBL" id="LNYH01000149">
    <property type="protein sequence ID" value="KTD14412.1"/>
    <property type="molecule type" value="Genomic_DNA"/>
</dbReference>
<evidence type="ECO:0000313" key="3">
    <source>
        <dbReference type="EMBL" id="QBR84949.1"/>
    </source>
</evidence>
<dbReference type="STRING" id="454.Lisr_2640"/>
<feature type="signal peptide" evidence="1">
    <location>
        <begin position="1"/>
        <end position="27"/>
    </location>
</feature>
<dbReference type="PATRIC" id="fig|454.4.peg.2900"/>
<name>A0A0W0V2R9_9GAMM</name>
<evidence type="ECO:0000256" key="1">
    <source>
        <dbReference type="SAM" id="SignalP"/>
    </source>
</evidence>
<organism evidence="2 4">
    <name type="scientific">Legionella israelensis</name>
    <dbReference type="NCBI Taxonomy" id="454"/>
    <lineage>
        <taxon>Bacteria</taxon>
        <taxon>Pseudomonadati</taxon>
        <taxon>Pseudomonadota</taxon>
        <taxon>Gammaproteobacteria</taxon>
        <taxon>Legionellales</taxon>
        <taxon>Legionellaceae</taxon>
        <taxon>Legionella</taxon>
    </lineage>
</organism>
<gene>
    <name evidence="3" type="ORF">E3983_11660</name>
    <name evidence="2" type="ORF">Lisr_2640</name>
</gene>
<proteinExistence type="predicted"/>
<dbReference type="OrthoDB" id="2827525at2"/>
<evidence type="ECO:0000313" key="2">
    <source>
        <dbReference type="EMBL" id="KTD14412.1"/>
    </source>
</evidence>
<evidence type="ECO:0000313" key="5">
    <source>
        <dbReference type="Proteomes" id="UP000295517"/>
    </source>
</evidence>
<evidence type="ECO:0000313" key="4">
    <source>
        <dbReference type="Proteomes" id="UP000054761"/>
    </source>
</evidence>
<sequence length="184" mass="21282">MIQKNKKRSWLSAFFIMAVLSETNSYAFTQDPDIKIGNRVYTLSQLKKQFKPVKVTVFHNPAYANEKKEYCAFPLNPILSKLLDVDFNQKNSEQVLLVDTLDDYLSQIPIPHFTTKGRAYLAYREVPGTISEKYRTKDGFWSYVTKDGKKVNPGPYYIIWDNSSTYPTGWPYQVVSMSIVNKNP</sequence>
<feature type="chain" id="PRO_5042680662" evidence="1">
    <location>
        <begin position="28"/>
        <end position="184"/>
    </location>
</feature>
<accession>A0A0W0V2R9</accession>
<dbReference type="RefSeq" id="WP_058502908.1">
    <property type="nucleotide sequence ID" value="NZ_CAAAJA010000051.1"/>
</dbReference>
<reference evidence="2 4" key="1">
    <citation type="submission" date="2015-11" db="EMBL/GenBank/DDBJ databases">
        <title>Genomic analysis of 38 Legionella species identifies large and diverse effector repertoires.</title>
        <authorList>
            <person name="Burstein D."/>
            <person name="Amaro F."/>
            <person name="Zusman T."/>
            <person name="Lifshitz Z."/>
            <person name="Cohen O."/>
            <person name="Gilbert J.A."/>
            <person name="Pupko T."/>
            <person name="Shuman H.A."/>
            <person name="Segal G."/>
        </authorList>
    </citation>
    <scope>NUCLEOTIDE SEQUENCE [LARGE SCALE GENOMIC DNA]</scope>
    <source>
        <strain evidence="2 4">Bercovier 4</strain>
    </source>
</reference>
<dbReference type="EMBL" id="CP038254">
    <property type="protein sequence ID" value="QBR84949.1"/>
    <property type="molecule type" value="Genomic_DNA"/>
</dbReference>
<dbReference type="AlphaFoldDB" id="A0A0W0V2R9"/>